<keyword evidence="4" id="KW-1185">Reference proteome</keyword>
<organism evidence="3 4">
    <name type="scientific">Diplodia intermedia</name>
    <dbReference type="NCBI Taxonomy" id="856260"/>
    <lineage>
        <taxon>Eukaryota</taxon>
        <taxon>Fungi</taxon>
        <taxon>Dikarya</taxon>
        <taxon>Ascomycota</taxon>
        <taxon>Pezizomycotina</taxon>
        <taxon>Dothideomycetes</taxon>
        <taxon>Dothideomycetes incertae sedis</taxon>
        <taxon>Botryosphaeriales</taxon>
        <taxon>Botryosphaeriaceae</taxon>
        <taxon>Diplodia</taxon>
    </lineage>
</organism>
<reference evidence="3 4" key="1">
    <citation type="journal article" date="2023" name="Plant Dis.">
        <title>First Report of Diplodia intermedia Causing Canker and Dieback Diseases on Apple Trees in Canada.</title>
        <authorList>
            <person name="Ellouze W."/>
            <person name="Ilyukhin E."/>
            <person name="Sulman M."/>
            <person name="Ali S."/>
        </authorList>
    </citation>
    <scope>NUCLEOTIDE SEQUENCE [LARGE SCALE GENOMIC DNA]</scope>
    <source>
        <strain evidence="3 4">M45-28</strain>
    </source>
</reference>
<evidence type="ECO:0000256" key="1">
    <source>
        <dbReference type="SAM" id="Coils"/>
    </source>
</evidence>
<dbReference type="SUPFAM" id="SSF51322">
    <property type="entry name" value="Cyanovirin-N"/>
    <property type="match status" value="1"/>
</dbReference>
<proteinExistence type="predicted"/>
<dbReference type="PANTHER" id="PTHR42076:SF1">
    <property type="entry name" value="CYANOVIRIN-N DOMAIN-CONTAINING PROTEIN"/>
    <property type="match status" value="1"/>
</dbReference>
<feature type="coiled-coil region" evidence="1">
    <location>
        <begin position="117"/>
        <end position="144"/>
    </location>
</feature>
<evidence type="ECO:0000313" key="4">
    <source>
        <dbReference type="Proteomes" id="UP001521184"/>
    </source>
</evidence>
<dbReference type="SMART" id="SM01111">
    <property type="entry name" value="CVNH"/>
    <property type="match status" value="1"/>
</dbReference>
<accession>A0ABR3TZT0</accession>
<sequence>MSFTKSSRGISVTPDFQLSAECKQIDGHFKRSSVRLDPVLGNADGSFHVEGRDFSKSARNVSLKAENGSTILHASLRRKDGVWQETALNLDVIVANRNGSLVIDTSTIQSLDGAVTCDALENLVEECRQAATDLKNQIRDQLTRESNRASQSVNTAFKGIAQMQEALNDGGAYADRQHFQPEAGHLRFLLSDATGQWSKVEEAVGTASQHIKEFQRTKLHSVIAEIEATERKIAADVDRTMLEQKETKVHLESLSDQIGQHQKEHSTALDQRHDAWARTVRFSIASDERAQWDKQVTDLENAIKETSCLRDRLDGLQIGLERALQTANQGSERCRRLRADVGTLSEELDGLEDRIHDKKCMMTDYVQTLREAESDGVTALEYSQTLQEGREILQEVLYVRQEFDPEKLHVMLQL</sequence>
<feature type="domain" description="Cyanovirin-N" evidence="2">
    <location>
        <begin position="2"/>
        <end position="103"/>
    </location>
</feature>
<gene>
    <name evidence="3" type="ORF">SLS58_002286</name>
</gene>
<dbReference type="InterPro" id="IPR011058">
    <property type="entry name" value="Cyanovirin-N"/>
</dbReference>
<protein>
    <recommendedName>
        <fullName evidence="2">Cyanovirin-N domain-containing protein</fullName>
    </recommendedName>
</protein>
<dbReference type="SUPFAM" id="SSF58100">
    <property type="entry name" value="Bacterial hemolysins"/>
    <property type="match status" value="1"/>
</dbReference>
<evidence type="ECO:0000259" key="2">
    <source>
        <dbReference type="SMART" id="SM01111"/>
    </source>
</evidence>
<evidence type="ECO:0000313" key="3">
    <source>
        <dbReference type="EMBL" id="KAL1647962.1"/>
    </source>
</evidence>
<keyword evidence="1" id="KW-0175">Coiled coil</keyword>
<name>A0ABR3TZT0_9PEZI</name>
<dbReference type="Proteomes" id="UP001521184">
    <property type="component" value="Unassembled WGS sequence"/>
</dbReference>
<dbReference type="Pfam" id="PF08881">
    <property type="entry name" value="CVNH"/>
    <property type="match status" value="1"/>
</dbReference>
<dbReference type="EMBL" id="JAKEKT020000010">
    <property type="protein sequence ID" value="KAL1647962.1"/>
    <property type="molecule type" value="Genomic_DNA"/>
</dbReference>
<dbReference type="InterPro" id="IPR036673">
    <property type="entry name" value="Cyanovirin-N_sf"/>
</dbReference>
<dbReference type="PANTHER" id="PTHR42076">
    <property type="entry name" value="CYANOVIRIN-N HOMOLOG"/>
    <property type="match status" value="1"/>
</dbReference>
<comment type="caution">
    <text evidence="3">The sequence shown here is derived from an EMBL/GenBank/DDBJ whole genome shotgun (WGS) entry which is preliminary data.</text>
</comment>
<dbReference type="Gene3D" id="2.30.60.10">
    <property type="entry name" value="Cyanovirin-N"/>
    <property type="match status" value="1"/>
</dbReference>